<proteinExistence type="predicted"/>
<keyword evidence="2" id="KW-0489">Methyltransferase</keyword>
<dbReference type="GO" id="GO:0032259">
    <property type="term" value="P:methylation"/>
    <property type="evidence" value="ECO:0007669"/>
    <property type="project" value="UniProtKB-KW"/>
</dbReference>
<reference evidence="3" key="1">
    <citation type="submission" date="2016-11" db="EMBL/GenBank/DDBJ databases">
        <authorList>
            <person name="Varghese N."/>
            <person name="Submissions S."/>
        </authorList>
    </citation>
    <scope>NUCLEOTIDE SEQUENCE [LARGE SCALE GENOMIC DNA]</scope>
    <source>
        <strain evidence="3">DSM 22363</strain>
    </source>
</reference>
<dbReference type="AlphaFoldDB" id="A0A1N6CPY1"/>
<evidence type="ECO:0000259" key="1">
    <source>
        <dbReference type="Pfam" id="PF08241"/>
    </source>
</evidence>
<evidence type="ECO:0000313" key="2">
    <source>
        <dbReference type="EMBL" id="SIN60424.1"/>
    </source>
</evidence>
<dbReference type="Gene3D" id="3.40.50.150">
    <property type="entry name" value="Vaccinia Virus protein VP39"/>
    <property type="match status" value="1"/>
</dbReference>
<dbReference type="EMBL" id="FSQW01000001">
    <property type="protein sequence ID" value="SIN60424.1"/>
    <property type="molecule type" value="Genomic_DNA"/>
</dbReference>
<dbReference type="STRING" id="1123272.SAMN02745824_0662"/>
<dbReference type="GO" id="GO:0008757">
    <property type="term" value="F:S-adenosylmethionine-dependent methyltransferase activity"/>
    <property type="evidence" value="ECO:0007669"/>
    <property type="project" value="InterPro"/>
</dbReference>
<keyword evidence="2" id="KW-0808">Transferase</keyword>
<dbReference type="Pfam" id="PF08241">
    <property type="entry name" value="Methyltransf_11"/>
    <property type="match status" value="1"/>
</dbReference>
<accession>A0A1N6CPY1</accession>
<sequence length="248" mass="27631">MVNLQTVKALWNSLWGTGLATQVRLAAISHAKAHDGTCPCCGYKGKFRPFGMPVRTGAMCPACHSLERHRLVALAAAHDFIDVKDRRVLHFAAELSVMNIIKSLEPATYHTSSYPDSSADYRLDIHAIDLPDESVDVVICSHILEHVNDDLALAEIARILSSGGQLIAMVPLIEGWDHTYENPDVVDDRARELHFGQHDHIRYYGRDFREKITQTGMGLAEFTANGHQSVEYRLLRGEKIFLGSKPTS</sequence>
<dbReference type="SUPFAM" id="SSF53335">
    <property type="entry name" value="S-adenosyl-L-methionine-dependent methyltransferases"/>
    <property type="match status" value="1"/>
</dbReference>
<dbReference type="InterPro" id="IPR029063">
    <property type="entry name" value="SAM-dependent_MTases_sf"/>
</dbReference>
<organism evidence="2 3">
    <name type="scientific">Parasphingorhabdus marina DSM 22363</name>
    <dbReference type="NCBI Taxonomy" id="1123272"/>
    <lineage>
        <taxon>Bacteria</taxon>
        <taxon>Pseudomonadati</taxon>
        <taxon>Pseudomonadota</taxon>
        <taxon>Alphaproteobacteria</taxon>
        <taxon>Sphingomonadales</taxon>
        <taxon>Sphingomonadaceae</taxon>
        <taxon>Parasphingorhabdus</taxon>
    </lineage>
</organism>
<dbReference type="Proteomes" id="UP000185192">
    <property type="component" value="Unassembled WGS sequence"/>
</dbReference>
<gene>
    <name evidence="2" type="ORF">SAMN02745824_0662</name>
</gene>
<dbReference type="InterPro" id="IPR013216">
    <property type="entry name" value="Methyltransf_11"/>
</dbReference>
<protein>
    <submittedName>
        <fullName evidence="2">Methyltransferase domain-containing protein</fullName>
    </submittedName>
</protein>
<keyword evidence="3" id="KW-1185">Reference proteome</keyword>
<evidence type="ECO:0000313" key="3">
    <source>
        <dbReference type="Proteomes" id="UP000185192"/>
    </source>
</evidence>
<name>A0A1N6CPY1_9SPHN</name>
<feature type="domain" description="Methyltransferase type 11" evidence="1">
    <location>
        <begin position="122"/>
        <end position="167"/>
    </location>
</feature>